<comment type="caution">
    <text evidence="2">The sequence shown here is derived from an EMBL/GenBank/DDBJ whole genome shotgun (WGS) entry which is preliminary data.</text>
</comment>
<evidence type="ECO:0000313" key="2">
    <source>
        <dbReference type="EMBL" id="KAF9692754.1"/>
    </source>
</evidence>
<protein>
    <recommendedName>
        <fullName evidence="1">CHAT domain-containing protein</fullName>
    </recommendedName>
</protein>
<dbReference type="Gene3D" id="1.25.40.10">
    <property type="entry name" value="Tetratricopeptide repeat domain"/>
    <property type="match status" value="1"/>
</dbReference>
<reference evidence="2" key="1">
    <citation type="submission" date="2018-12" db="EMBL/GenBank/DDBJ databases">
        <authorList>
            <person name="Syme R.A."/>
            <person name="Farfan-Caceres L."/>
            <person name="Lichtenzveig J."/>
        </authorList>
    </citation>
    <scope>NUCLEOTIDE SEQUENCE</scope>
    <source>
        <strain evidence="2">Al4</strain>
    </source>
</reference>
<dbReference type="InterPro" id="IPR011990">
    <property type="entry name" value="TPR-like_helical_dom_sf"/>
</dbReference>
<gene>
    <name evidence="2" type="ORF">EKO04_008959</name>
</gene>
<dbReference type="EMBL" id="RZGK01000017">
    <property type="protein sequence ID" value="KAF9692754.1"/>
    <property type="molecule type" value="Genomic_DNA"/>
</dbReference>
<dbReference type="InterPro" id="IPR024983">
    <property type="entry name" value="CHAT_dom"/>
</dbReference>
<keyword evidence="3" id="KW-1185">Reference proteome</keyword>
<evidence type="ECO:0000259" key="1">
    <source>
        <dbReference type="Pfam" id="PF12770"/>
    </source>
</evidence>
<dbReference type="Proteomes" id="UP000651452">
    <property type="component" value="Unassembled WGS sequence"/>
</dbReference>
<proteinExistence type="predicted"/>
<accession>A0A8H7ME16</accession>
<dbReference type="Pfam" id="PF12770">
    <property type="entry name" value="CHAT"/>
    <property type="match status" value="1"/>
</dbReference>
<dbReference type="AlphaFoldDB" id="A0A8H7ME16"/>
<dbReference type="OrthoDB" id="3781218at2759"/>
<evidence type="ECO:0000313" key="3">
    <source>
        <dbReference type="Proteomes" id="UP000651452"/>
    </source>
</evidence>
<sequence length="1145" mass="128501">MDTHNIQRKHYLKIEDLDLPALNPRRFIGVEDTTITAEAIDPRELNNERTLKGIEEWMRVMNEKYLLLEPFDRMNLAMMFKMTQQHRDDSMEARMRYLQQNWECFQPDHLVQEQREQLQLLALDDPQRLSALATLTWLLEWAFEETRKRSYLDDAVANAEQVIAATSTEDLTYSERLMAYVAMVSKRPNATHEQNCGRLLTELQRDACALDNPDRESARLNLEQVGQGMLQCRDGRSQSLREILAMRLESNSIPSEDDNPGHPGEIHGRLGVKYHDRYFYTQDLKDVDNATYYLRMAEAGLDPRHALQEVIRKALVSAALLKATHTKEASDFANLISVATCGPSDECCGDASAPFDPLSLCKAYYCRYEAYADIDDLMAALSVAQTQKAALEERRSVGLSTEPKPFPAVAGNLCQLAFSSYDAQADYPTATTYLHIQPVLSAQAKVYLFSFLRSEKLSELDKSIACGRSALEWTPEGDPNRWVMQGTLAAVLRRRYFVTMDVTYRDEAVKILKKAEIELDDRCRGYVEIIANLANLYITFDAETAITYGKKVVALTPETNFKRALRHNNLGFSYWNNGDHKNAAVEFEKALDSIASPPLERLKGARRAVQALYGDDAARADEIARKAFALLPYICHRDMSRTDQQYAVTQISGLASDACAVSLKLGKVKEAFDQIEFGRGLILGHTIDGRIDMTKMRTVDVAARHEELREAAFPQRPDIPRSQSLADLTGARKLSFDELRAFEDEVQHELTKESTQSTQWDQRSPSSHDGHIVIVNYTGLRSDAIIVSRSGLDHLHLELLEEDFRQPGPVQRQLQKYKSLDTPQELWTSRDFILVEDDASDALHDDAMLWLWITCVKPVLNSIGIYGPPQKVDDSLPRIWWIGTGGAADFPFHAAGVHKNSVLQTGASALDWTLSSYTPTIKALNHARSRAQNRVRRSDPQILVVTMPKTPGCTPLAGVQKEAKAIEETMKNRAGVTIRESPSADLVLKDLATVDIAHFACHGQADPVDPSRSHLLLQSASTEDVDKLTVSAILDTHTGTNAWIAYLSACSTAEVTAKKLAEEGVHLTNAFRIAGYAHVIGSMAKVGDDICIEVARHFYTSLLKEDRRESADRDVAEALRRAVLEIRKEHPGEPTLWIPFIHSGA</sequence>
<organism evidence="2 3">
    <name type="scientific">Ascochyta lentis</name>
    <dbReference type="NCBI Taxonomy" id="205686"/>
    <lineage>
        <taxon>Eukaryota</taxon>
        <taxon>Fungi</taxon>
        <taxon>Dikarya</taxon>
        <taxon>Ascomycota</taxon>
        <taxon>Pezizomycotina</taxon>
        <taxon>Dothideomycetes</taxon>
        <taxon>Pleosporomycetidae</taxon>
        <taxon>Pleosporales</taxon>
        <taxon>Pleosporineae</taxon>
        <taxon>Didymellaceae</taxon>
        <taxon>Ascochyta</taxon>
    </lineage>
</organism>
<reference evidence="2" key="2">
    <citation type="submission" date="2020-09" db="EMBL/GenBank/DDBJ databases">
        <title>Reference genome assembly for Australian Ascochyta lentis isolate Al4.</title>
        <authorList>
            <person name="Lee R.C."/>
            <person name="Farfan-Caceres L.M."/>
            <person name="Debler J.W."/>
            <person name="Williams A.H."/>
            <person name="Henares B.M."/>
        </authorList>
    </citation>
    <scope>NUCLEOTIDE SEQUENCE</scope>
    <source>
        <strain evidence="2">Al4</strain>
    </source>
</reference>
<dbReference type="SUPFAM" id="SSF48452">
    <property type="entry name" value="TPR-like"/>
    <property type="match status" value="1"/>
</dbReference>
<feature type="domain" description="CHAT" evidence="1">
    <location>
        <begin position="850"/>
        <end position="1144"/>
    </location>
</feature>
<name>A0A8H7ME16_9PLEO</name>